<dbReference type="Proteomes" id="UP000219374">
    <property type="component" value="Unassembled WGS sequence"/>
</dbReference>
<sequence>MATIALPAFSGRTRVFSLLYPANRHMPLRVRVLVDFLLEQITGPDALRA</sequence>
<evidence type="ECO:0000313" key="1">
    <source>
        <dbReference type="EMBL" id="SOD54831.1"/>
    </source>
</evidence>
<evidence type="ECO:0008006" key="3">
    <source>
        <dbReference type="Google" id="ProtNLM"/>
    </source>
</evidence>
<proteinExistence type="predicted"/>
<dbReference type="AlphaFoldDB" id="A0A286D841"/>
<organism evidence="1 2">
    <name type="scientific">Pseudoxanthomonas wuyuanensis</name>
    <dbReference type="NCBI Taxonomy" id="1073196"/>
    <lineage>
        <taxon>Bacteria</taxon>
        <taxon>Pseudomonadati</taxon>
        <taxon>Pseudomonadota</taxon>
        <taxon>Gammaproteobacteria</taxon>
        <taxon>Lysobacterales</taxon>
        <taxon>Lysobacteraceae</taxon>
        <taxon>Pseudoxanthomonas</taxon>
    </lineage>
</organism>
<keyword evidence="2" id="KW-1185">Reference proteome</keyword>
<reference evidence="1 2" key="1">
    <citation type="submission" date="2017-09" db="EMBL/GenBank/DDBJ databases">
        <authorList>
            <person name="Ehlers B."/>
            <person name="Leendertz F.H."/>
        </authorList>
    </citation>
    <scope>NUCLEOTIDE SEQUENCE [LARGE SCALE GENOMIC DNA]</scope>
    <source>
        <strain evidence="1 2">CGMCC 1.10978</strain>
    </source>
</reference>
<dbReference type="EMBL" id="OCND01000005">
    <property type="protein sequence ID" value="SOD54831.1"/>
    <property type="molecule type" value="Genomic_DNA"/>
</dbReference>
<accession>A0A286D841</accession>
<name>A0A286D841_9GAMM</name>
<dbReference type="RefSeq" id="WP_162125826.1">
    <property type="nucleotide sequence ID" value="NZ_OCND01000005.1"/>
</dbReference>
<gene>
    <name evidence="1" type="ORF">SAMN06296416_10592</name>
</gene>
<dbReference type="Gene3D" id="3.40.190.290">
    <property type="match status" value="1"/>
</dbReference>
<evidence type="ECO:0000313" key="2">
    <source>
        <dbReference type="Proteomes" id="UP000219374"/>
    </source>
</evidence>
<protein>
    <recommendedName>
        <fullName evidence="3">LysR substrate binding domain-containing protein</fullName>
    </recommendedName>
</protein>